<sequence>MQILSPDRLLTRTQPRPALFRAAALRCLPVLVASVAMAATGCSSTGSNSNDAKHPAGSVLRVPEDFSTIQKAVDVAREGETVLVGPGVYRESVHVTKPRVVLRGTDRNTVVLDGGLRLVNGVTVTGPGSVVENLTVHRYLANGVLFTGVTDERLQQHGAGGSAYNPLDTARFPVIQGFRATRVTAYDNGLYGIYAFDARGGAIEDSYTSGQADSGIYVGQCKPCDTVVRGNTVEHNAVGIELTNASDGLSVLGNRVVGNRVGVTVNSNDLEALAPQHGAVIAGNVVADNNATQTPEQADGGFGIGIGIGGGTANQVLRNLVRGNSAAGVIITDPPGHPASGNRVEDNRTEGNGADLVLASADTGNCFTGNQPAVQSPDGLENPAGCGGQGRGPLPGGRPAPVQAPPGIPFSQVPAPPTQPSLPDPTAPARPATNLPGAVDPNTYQLPTDPAAVPQPRS</sequence>
<proteinExistence type="predicted"/>
<dbReference type="SMART" id="SM00710">
    <property type="entry name" value="PbH1"/>
    <property type="match status" value="8"/>
</dbReference>
<dbReference type="Gene3D" id="2.160.20.10">
    <property type="entry name" value="Single-stranded right-handed beta-helix, Pectin lyase-like"/>
    <property type="match status" value="1"/>
</dbReference>
<dbReference type="InterPro" id="IPR012334">
    <property type="entry name" value="Pectin_lyas_fold"/>
</dbReference>
<feature type="region of interest" description="Disordered" evidence="1">
    <location>
        <begin position="368"/>
        <end position="458"/>
    </location>
</feature>
<evidence type="ECO:0000313" key="4">
    <source>
        <dbReference type="EMBL" id="GAA2262881.1"/>
    </source>
</evidence>
<protein>
    <recommendedName>
        <fullName evidence="3">Right handed beta helix domain-containing protein</fullName>
    </recommendedName>
</protein>
<feature type="region of interest" description="Disordered" evidence="1">
    <location>
        <begin position="329"/>
        <end position="350"/>
    </location>
</feature>
<dbReference type="SUPFAM" id="SSF51126">
    <property type="entry name" value="Pectin lyase-like"/>
    <property type="match status" value="1"/>
</dbReference>
<comment type="caution">
    <text evidence="4">The sequence shown here is derived from an EMBL/GenBank/DDBJ whole genome shotgun (WGS) entry which is preliminary data.</text>
</comment>
<feature type="signal peptide" evidence="2">
    <location>
        <begin position="1"/>
        <end position="38"/>
    </location>
</feature>
<evidence type="ECO:0000256" key="1">
    <source>
        <dbReference type="SAM" id="MobiDB-lite"/>
    </source>
</evidence>
<feature type="compositionally biased region" description="Pro residues" evidence="1">
    <location>
        <begin position="396"/>
        <end position="428"/>
    </location>
</feature>
<dbReference type="InterPro" id="IPR011050">
    <property type="entry name" value="Pectin_lyase_fold/virulence"/>
</dbReference>
<name>A0ABN3EM20_9ACTN</name>
<dbReference type="Pfam" id="PF13229">
    <property type="entry name" value="Beta_helix"/>
    <property type="match status" value="1"/>
</dbReference>
<accession>A0ABN3EM20</accession>
<gene>
    <name evidence="4" type="ORF">GCM10010430_54140</name>
</gene>
<dbReference type="InterPro" id="IPR006626">
    <property type="entry name" value="PbH1"/>
</dbReference>
<feature type="chain" id="PRO_5047238106" description="Right handed beta helix domain-containing protein" evidence="2">
    <location>
        <begin position="39"/>
        <end position="458"/>
    </location>
</feature>
<dbReference type="Proteomes" id="UP001500305">
    <property type="component" value="Unassembled WGS sequence"/>
</dbReference>
<organism evidence="4 5">
    <name type="scientific">Kitasatospora cystarginea</name>
    <dbReference type="NCBI Taxonomy" id="58350"/>
    <lineage>
        <taxon>Bacteria</taxon>
        <taxon>Bacillati</taxon>
        <taxon>Actinomycetota</taxon>
        <taxon>Actinomycetes</taxon>
        <taxon>Kitasatosporales</taxon>
        <taxon>Streptomycetaceae</taxon>
        <taxon>Kitasatospora</taxon>
    </lineage>
</organism>
<feature type="domain" description="Right handed beta helix" evidence="3">
    <location>
        <begin position="179"/>
        <end position="332"/>
    </location>
</feature>
<evidence type="ECO:0000256" key="2">
    <source>
        <dbReference type="SAM" id="SignalP"/>
    </source>
</evidence>
<evidence type="ECO:0000259" key="3">
    <source>
        <dbReference type="Pfam" id="PF13229"/>
    </source>
</evidence>
<keyword evidence="5" id="KW-1185">Reference proteome</keyword>
<evidence type="ECO:0000313" key="5">
    <source>
        <dbReference type="Proteomes" id="UP001500305"/>
    </source>
</evidence>
<feature type="compositionally biased region" description="Gly residues" evidence="1">
    <location>
        <begin position="385"/>
        <end position="395"/>
    </location>
</feature>
<dbReference type="InterPro" id="IPR039448">
    <property type="entry name" value="Beta_helix"/>
</dbReference>
<reference evidence="4 5" key="1">
    <citation type="journal article" date="2019" name="Int. J. Syst. Evol. Microbiol.">
        <title>The Global Catalogue of Microorganisms (GCM) 10K type strain sequencing project: providing services to taxonomists for standard genome sequencing and annotation.</title>
        <authorList>
            <consortium name="The Broad Institute Genomics Platform"/>
            <consortium name="The Broad Institute Genome Sequencing Center for Infectious Disease"/>
            <person name="Wu L."/>
            <person name="Ma J."/>
        </authorList>
    </citation>
    <scope>NUCLEOTIDE SEQUENCE [LARGE SCALE GENOMIC DNA]</scope>
    <source>
        <strain evidence="4 5">JCM 7356</strain>
    </source>
</reference>
<dbReference type="EMBL" id="BAAATR010000028">
    <property type="protein sequence ID" value="GAA2262881.1"/>
    <property type="molecule type" value="Genomic_DNA"/>
</dbReference>
<keyword evidence="2" id="KW-0732">Signal</keyword>